<dbReference type="Proteomes" id="UP001162992">
    <property type="component" value="Chromosome 4"/>
</dbReference>
<organism evidence="1 2">
    <name type="scientific">Diphasiastrum complanatum</name>
    <name type="common">Issler's clubmoss</name>
    <name type="synonym">Lycopodium complanatum</name>
    <dbReference type="NCBI Taxonomy" id="34168"/>
    <lineage>
        <taxon>Eukaryota</taxon>
        <taxon>Viridiplantae</taxon>
        <taxon>Streptophyta</taxon>
        <taxon>Embryophyta</taxon>
        <taxon>Tracheophyta</taxon>
        <taxon>Lycopodiopsida</taxon>
        <taxon>Lycopodiales</taxon>
        <taxon>Lycopodiaceae</taxon>
        <taxon>Lycopodioideae</taxon>
        <taxon>Diphasiastrum</taxon>
    </lineage>
</organism>
<accession>A0ACC2DUH1</accession>
<name>A0ACC2DUH1_DIPCM</name>
<protein>
    <submittedName>
        <fullName evidence="1">Uncharacterized protein</fullName>
    </submittedName>
</protein>
<comment type="caution">
    <text evidence="1">The sequence shown here is derived from an EMBL/GenBank/DDBJ whole genome shotgun (WGS) entry which is preliminary data.</text>
</comment>
<evidence type="ECO:0000313" key="2">
    <source>
        <dbReference type="Proteomes" id="UP001162992"/>
    </source>
</evidence>
<dbReference type="EMBL" id="CM055095">
    <property type="protein sequence ID" value="KAJ7557906.1"/>
    <property type="molecule type" value="Genomic_DNA"/>
</dbReference>
<evidence type="ECO:0000313" key="1">
    <source>
        <dbReference type="EMBL" id="KAJ7557906.1"/>
    </source>
</evidence>
<sequence>MASGVKAEVIGVKFFCDGTVDRSQHDQLIPTVPPSPSIATAGAFSKDVPFDSSIGVWGRVYLPESVFSCCESDDGNAGRLPVILYFHGGGFVMCSAAQVIFHEYCCKLAARIRAMVISVEYRRAPEHKLPAAFDDGFLALKWLQGQHDDVGVKDPWLSSHADLSKCILMGHSAGATIVHHVALKAAAARSGHLQFIRGLILGVPFFGGIARTSSEIKYAESDELVTLELTDTLWALSLPHEADRSHPYCSFVPAENPDLLKTIQWPPSLVVAGALDPLHDRQIELVEFIRKEGQQVILKEYPYYNHNFLFPEVRRPEDVDEAYMIIQRFLAECFQQR</sequence>
<proteinExistence type="predicted"/>
<gene>
    <name evidence="1" type="ORF">O6H91_04G014900</name>
</gene>
<reference evidence="2" key="1">
    <citation type="journal article" date="2024" name="Proc. Natl. Acad. Sci. U.S.A.">
        <title>Extraordinary preservation of gene collinearity over three hundred million years revealed in homosporous lycophytes.</title>
        <authorList>
            <person name="Li C."/>
            <person name="Wickell D."/>
            <person name="Kuo L.Y."/>
            <person name="Chen X."/>
            <person name="Nie B."/>
            <person name="Liao X."/>
            <person name="Peng D."/>
            <person name="Ji J."/>
            <person name="Jenkins J."/>
            <person name="Williams M."/>
            <person name="Shu S."/>
            <person name="Plott C."/>
            <person name="Barry K."/>
            <person name="Rajasekar S."/>
            <person name="Grimwood J."/>
            <person name="Han X."/>
            <person name="Sun S."/>
            <person name="Hou Z."/>
            <person name="He W."/>
            <person name="Dai G."/>
            <person name="Sun C."/>
            <person name="Schmutz J."/>
            <person name="Leebens-Mack J.H."/>
            <person name="Li F.W."/>
            <person name="Wang L."/>
        </authorList>
    </citation>
    <scope>NUCLEOTIDE SEQUENCE [LARGE SCALE GENOMIC DNA]</scope>
    <source>
        <strain evidence="2">cv. PW_Plant_1</strain>
    </source>
</reference>
<keyword evidence="2" id="KW-1185">Reference proteome</keyword>